<evidence type="ECO:0000256" key="2">
    <source>
        <dbReference type="SAM" id="SignalP"/>
    </source>
</evidence>
<evidence type="ECO:0000313" key="3">
    <source>
        <dbReference type="EMBL" id="GFQ79660.1"/>
    </source>
</evidence>
<dbReference type="OrthoDB" id="6434395at2759"/>
<feature type="chain" id="PRO_5036494403" evidence="2">
    <location>
        <begin position="24"/>
        <end position="324"/>
    </location>
</feature>
<dbReference type="AlphaFoldDB" id="A0A8X6FG36"/>
<accession>A0A8X6FG36</accession>
<proteinExistence type="predicted"/>
<protein>
    <submittedName>
        <fullName evidence="3">Uncharacterized protein</fullName>
    </submittedName>
</protein>
<organism evidence="3 4">
    <name type="scientific">Trichonephila clavata</name>
    <name type="common">Joro spider</name>
    <name type="synonym">Nephila clavata</name>
    <dbReference type="NCBI Taxonomy" id="2740835"/>
    <lineage>
        <taxon>Eukaryota</taxon>
        <taxon>Metazoa</taxon>
        <taxon>Ecdysozoa</taxon>
        <taxon>Arthropoda</taxon>
        <taxon>Chelicerata</taxon>
        <taxon>Arachnida</taxon>
        <taxon>Araneae</taxon>
        <taxon>Araneomorphae</taxon>
        <taxon>Entelegynae</taxon>
        <taxon>Araneoidea</taxon>
        <taxon>Nephilidae</taxon>
        <taxon>Trichonephila</taxon>
    </lineage>
</organism>
<feature type="region of interest" description="Disordered" evidence="1">
    <location>
        <begin position="215"/>
        <end position="235"/>
    </location>
</feature>
<feature type="signal peptide" evidence="2">
    <location>
        <begin position="1"/>
        <end position="23"/>
    </location>
</feature>
<gene>
    <name evidence="3" type="primary">AVEN_30258_1</name>
    <name evidence="3" type="ORF">TNCT_253271</name>
</gene>
<feature type="compositionally biased region" description="Basic and acidic residues" evidence="1">
    <location>
        <begin position="173"/>
        <end position="182"/>
    </location>
</feature>
<name>A0A8X6FG36_TRICU</name>
<feature type="region of interest" description="Disordered" evidence="1">
    <location>
        <begin position="162"/>
        <end position="189"/>
    </location>
</feature>
<evidence type="ECO:0000256" key="1">
    <source>
        <dbReference type="SAM" id="MobiDB-lite"/>
    </source>
</evidence>
<evidence type="ECO:0000313" key="4">
    <source>
        <dbReference type="Proteomes" id="UP000887116"/>
    </source>
</evidence>
<dbReference type="EMBL" id="BMAO01002300">
    <property type="protein sequence ID" value="GFQ79660.1"/>
    <property type="molecule type" value="Genomic_DNA"/>
</dbReference>
<sequence>MVSFAIYIEIILLYLRYFCEVCAQDQSKQNISVGVLEEFNNPSKDADELRSRSLGRIEASIIPVINPNGSRQENHHSSRIHSKAEIRVLVPPVLKDHNPHANGLIRASSILMEYDEDTRKYIYPNARSDNHEPHRIRHNSHKHLAPIPLSDDYFAANDAPLEEVDSPAKPSPKPKDSNDDQKTNAPVRRPIIVEDFSNIEIKDNFSGVLLSESPFSTASKRQHPSDRSRGLLPKRTSNGFILRPRQQSRWIALHTPTRIYIPVRYDGKDSSENVTDANCVQCSPNISVTAPRRETQVEVPVPAVSVCYRIKRNRGPKIFSSTDF</sequence>
<comment type="caution">
    <text evidence="3">The sequence shown here is derived from an EMBL/GenBank/DDBJ whole genome shotgun (WGS) entry which is preliminary data.</text>
</comment>
<keyword evidence="2" id="KW-0732">Signal</keyword>
<keyword evidence="4" id="KW-1185">Reference proteome</keyword>
<dbReference type="Proteomes" id="UP000887116">
    <property type="component" value="Unassembled WGS sequence"/>
</dbReference>
<reference evidence="3" key="1">
    <citation type="submission" date="2020-07" db="EMBL/GenBank/DDBJ databases">
        <title>Multicomponent nature underlies the extraordinary mechanical properties of spider dragline silk.</title>
        <authorList>
            <person name="Kono N."/>
            <person name="Nakamura H."/>
            <person name="Mori M."/>
            <person name="Yoshida Y."/>
            <person name="Ohtoshi R."/>
            <person name="Malay A.D."/>
            <person name="Moran D.A.P."/>
            <person name="Tomita M."/>
            <person name="Numata K."/>
            <person name="Arakawa K."/>
        </authorList>
    </citation>
    <scope>NUCLEOTIDE SEQUENCE</scope>
</reference>